<evidence type="ECO:0000313" key="3">
    <source>
        <dbReference type="Proteomes" id="UP000824219"/>
    </source>
</evidence>
<sequence length="241" mass="27169">MSGGECLFRCEDPAVWRGIYAKYWAVVEAKAAGKQKSSGKLLELEKWYQEQLPAAILARTERTLTQPELVKLMEWKLTRGKFRPRLKQLIGSNSEEAVLCCTKKAFALLPDVQSAITELSTLKGLGPATASAVLAAGAPGEVAFMADEVVESIAELRPVQYTAKHFSLFLEKILHKTHQLNKVDSQQDWTPHKVELSLWAWEIANQIQPSLLEEFSLSDSTNRETKEEETREQPSKRRKTE</sequence>
<dbReference type="AlphaFoldDB" id="A0A9D3SYE6"/>
<gene>
    <name evidence="2" type="ORF">KOW79_000276</name>
</gene>
<keyword evidence="3" id="KW-1185">Reference proteome</keyword>
<proteinExistence type="predicted"/>
<dbReference type="EMBL" id="JAHKSW010000001">
    <property type="protein sequence ID" value="KAG7335583.1"/>
    <property type="molecule type" value="Genomic_DNA"/>
</dbReference>
<evidence type="ECO:0000256" key="1">
    <source>
        <dbReference type="SAM" id="MobiDB-lite"/>
    </source>
</evidence>
<dbReference type="Proteomes" id="UP000824219">
    <property type="component" value="Linkage Group LG01"/>
</dbReference>
<reference evidence="2 3" key="1">
    <citation type="submission" date="2021-06" db="EMBL/GenBank/DDBJ databases">
        <title>Chromosome-level genome assembly of the red-tail catfish (Hemibagrus wyckioides).</title>
        <authorList>
            <person name="Shao F."/>
        </authorList>
    </citation>
    <scope>NUCLEOTIDE SEQUENCE [LARGE SCALE GENOMIC DNA]</scope>
    <source>
        <strain evidence="2">EC202008001</strain>
        <tissue evidence="2">Blood</tissue>
    </source>
</reference>
<organism evidence="2 3">
    <name type="scientific">Hemibagrus wyckioides</name>
    <dbReference type="NCBI Taxonomy" id="337641"/>
    <lineage>
        <taxon>Eukaryota</taxon>
        <taxon>Metazoa</taxon>
        <taxon>Chordata</taxon>
        <taxon>Craniata</taxon>
        <taxon>Vertebrata</taxon>
        <taxon>Euteleostomi</taxon>
        <taxon>Actinopterygii</taxon>
        <taxon>Neopterygii</taxon>
        <taxon>Teleostei</taxon>
        <taxon>Ostariophysi</taxon>
        <taxon>Siluriformes</taxon>
        <taxon>Bagridae</taxon>
        <taxon>Hemibagrus</taxon>
    </lineage>
</organism>
<dbReference type="PANTHER" id="PTHR21521:SF0">
    <property type="entry name" value="AMUN, ISOFORM A"/>
    <property type="match status" value="1"/>
</dbReference>
<dbReference type="PANTHER" id="PTHR21521">
    <property type="entry name" value="AMUN, ISOFORM A"/>
    <property type="match status" value="1"/>
</dbReference>
<accession>A0A9D3SYE6</accession>
<comment type="caution">
    <text evidence="2">The sequence shown here is derived from an EMBL/GenBank/DDBJ whole genome shotgun (WGS) entry which is preliminary data.</text>
</comment>
<protein>
    <submittedName>
        <fullName evidence="2">Uncharacterized protein</fullName>
    </submittedName>
</protein>
<feature type="region of interest" description="Disordered" evidence="1">
    <location>
        <begin position="215"/>
        <end position="241"/>
    </location>
</feature>
<dbReference type="OrthoDB" id="8249012at2759"/>
<feature type="compositionally biased region" description="Basic and acidic residues" evidence="1">
    <location>
        <begin position="221"/>
        <end position="241"/>
    </location>
</feature>
<name>A0A9D3SYE6_9TELE</name>
<evidence type="ECO:0000313" key="2">
    <source>
        <dbReference type="EMBL" id="KAG7335583.1"/>
    </source>
</evidence>